<dbReference type="EMBL" id="PP996023">
    <property type="protein sequence ID" value="XCN99622.1"/>
    <property type="molecule type" value="Genomic_RNA"/>
</dbReference>
<evidence type="ECO:0000313" key="2">
    <source>
        <dbReference type="EMBL" id="XCN99622.1"/>
    </source>
</evidence>
<organism evidence="2">
    <name type="scientific">Switchgrass phenui-like virus 1</name>
    <dbReference type="NCBI Taxonomy" id="3233120"/>
    <lineage>
        <taxon>Viruses</taxon>
        <taxon>Riboviria</taxon>
        <taxon>Orthornavirae</taxon>
        <taxon>Negarnaviricota</taxon>
        <taxon>Polyploviricotina</taxon>
        <taxon>Bunyaviricetes</taxon>
        <taxon>Hareavirales</taxon>
        <taxon>Phenuiviridae</taxon>
    </lineage>
</organism>
<feature type="compositionally biased region" description="Low complexity" evidence="1">
    <location>
        <begin position="7"/>
        <end position="19"/>
    </location>
</feature>
<name>A0AAU8MH35_9VIRU</name>
<accession>A0AAU8MH35</accession>
<evidence type="ECO:0000256" key="1">
    <source>
        <dbReference type="SAM" id="MobiDB-lite"/>
    </source>
</evidence>
<reference evidence="2" key="1">
    <citation type="submission" date="2024-07" db="EMBL/GenBank/DDBJ databases">
        <title>Metagenomic identification of novel viruses for potential beneficial use in switchgrass (Panicum virgatum L.), a developing bioenergy feedstock.</title>
        <authorList>
            <person name="Maclot F."/>
            <person name="Cole E."/>
            <person name="Ryskamp M."/>
            <person name="Nakasato K."/>
            <person name="Malmstrom C.M."/>
        </authorList>
    </citation>
    <scope>NUCLEOTIDE SEQUENCE</scope>
    <source>
        <strain evidence="2">MI-01</strain>
    </source>
</reference>
<sequence length="408" mass="46014">MFKLFGSKSSSKNKNVASSSKDHGLKKSTNNSKESAEVMKGAQRELYKYSKPQQELGMSDLIKTHREGERFMYAAITSRDEDDNMSLIRKLAQWQPKISKKEIPIASLPKLNLYNEVETFRFTSILPKPKEGSPKTYIHLSDVMIIYGSLISTDSAFSKVKVCIIDDRLLLDKVAKQYVATTNVINKASMKLSYCFPRDEADAISLTLSCDTKFLEEGRQWGVAQVRITMVETDFPIQVSNTSVKAINAVPLGMLEEHETNPDAIDISMINNDLPDLRKFYMNGDIVDETSPIADKLEPTKYSKSTLTNPKGKKILEYVPKGWEALSNARAKGIMPKDNSIDPSEDGFDERQRELDEQFAKEVEFNVDMDEIIPALRKCDETRNEGKVLKSAMKARKVEIVAPEDISL</sequence>
<feature type="region of interest" description="Disordered" evidence="1">
    <location>
        <begin position="1"/>
        <end position="40"/>
    </location>
</feature>
<protein>
    <submittedName>
        <fullName evidence="2">Movement protein</fullName>
    </submittedName>
</protein>
<proteinExistence type="predicted"/>